<reference evidence="1 2" key="1">
    <citation type="submission" date="2018-05" db="EMBL/GenBank/DDBJ databases">
        <title>Micromonospora from Atacama Desert.</title>
        <authorList>
            <person name="Carro L."/>
            <person name="Goodfellow M."/>
            <person name="Klenk H.-P."/>
        </authorList>
    </citation>
    <scope>NUCLEOTIDE SEQUENCE [LARGE SCALE GENOMIC DNA]</scope>
    <source>
        <strain evidence="1 2">LB39</strain>
    </source>
</reference>
<gene>
    <name evidence="1" type="ORF">DLJ59_30195</name>
</gene>
<name>A0A3N9W7U8_9ACTN</name>
<dbReference type="AlphaFoldDB" id="A0A3N9W7U8"/>
<comment type="caution">
    <text evidence="1">The sequence shown here is derived from an EMBL/GenBank/DDBJ whole genome shotgun (WGS) entry which is preliminary data.</text>
</comment>
<dbReference type="RefSeq" id="WP_124776910.1">
    <property type="nucleotide sequence ID" value="NZ_QGSZ01000329.1"/>
</dbReference>
<dbReference type="Proteomes" id="UP000282312">
    <property type="component" value="Unassembled WGS sequence"/>
</dbReference>
<dbReference type="EMBL" id="QGSZ01000329">
    <property type="protein sequence ID" value="RQW96964.1"/>
    <property type="molecule type" value="Genomic_DNA"/>
</dbReference>
<sequence>MELAALAADIADRQAAADPDPDVTVTGVRKRMLAELAACKDFTGEVAPAVTVVLDQLIKFVARRLNTQQSTKAYLFKPDANEQDLHADLYDWLSQGQLASSTNVEVHEVGAGRTDIQISFPGFHLYLELKADGTAVPVASKAAYIKQTVSYQASDVRIGFLIVLRLKAPKDKSPSMHLTELVSHTIVEVQDGAVERHVVMLEVPGNQTSPSGVQ</sequence>
<organism evidence="1 2">
    <name type="scientific">Micromonospora inaquosa</name>
    <dbReference type="NCBI Taxonomy" id="2203716"/>
    <lineage>
        <taxon>Bacteria</taxon>
        <taxon>Bacillati</taxon>
        <taxon>Actinomycetota</taxon>
        <taxon>Actinomycetes</taxon>
        <taxon>Micromonosporales</taxon>
        <taxon>Micromonosporaceae</taxon>
        <taxon>Micromonospora</taxon>
    </lineage>
</organism>
<protein>
    <submittedName>
        <fullName evidence="1">Uncharacterized protein</fullName>
    </submittedName>
</protein>
<proteinExistence type="predicted"/>
<keyword evidence="2" id="KW-1185">Reference proteome</keyword>
<evidence type="ECO:0000313" key="1">
    <source>
        <dbReference type="EMBL" id="RQW96964.1"/>
    </source>
</evidence>
<dbReference type="OrthoDB" id="9146026at2"/>
<accession>A0A3N9W7U8</accession>
<evidence type="ECO:0000313" key="2">
    <source>
        <dbReference type="Proteomes" id="UP000282312"/>
    </source>
</evidence>